<sequence length="243" mass="27150">MQGVLYVSHGSRYADALEEAVTFLEVVKEQINVPLQEVCFLELASPNMKQGIANLVAQGATSIAIIPVLLLQAGHYYQDIPQAVAQQRGLYPAIAFSYGQPLGVQDRIIHILAERMEQAIAEQRPDMKVLLVGRGSSNPQTVIDIETIARKLKRITKLNHVEACYLAACEPSFDKKLHAVVTEKNSQIVIIPYIWFTGFLMRHIHQKVADMELNDNEIVVCQQLGQHPVMQEALKDRVIEAIS</sequence>
<dbReference type="InterPro" id="IPR002762">
    <property type="entry name" value="CbiX-like"/>
</dbReference>
<dbReference type="RefSeq" id="WP_073010454.1">
    <property type="nucleotide sequence ID" value="NZ_FQXD01000012.1"/>
</dbReference>
<proteinExistence type="predicted"/>
<evidence type="ECO:0000313" key="4">
    <source>
        <dbReference type="Proteomes" id="UP000184079"/>
    </source>
</evidence>
<dbReference type="AlphaFoldDB" id="A0A1M5VDA8"/>
<protein>
    <submittedName>
        <fullName evidence="3">Sirohydrochlorin ferrochelatase</fullName>
    </submittedName>
</protein>
<dbReference type="GO" id="GO:0046872">
    <property type="term" value="F:metal ion binding"/>
    <property type="evidence" value="ECO:0007669"/>
    <property type="project" value="UniProtKB-KW"/>
</dbReference>
<organism evidence="3 4">
    <name type="scientific">Virgibacillus chiguensis</name>
    <dbReference type="NCBI Taxonomy" id="411959"/>
    <lineage>
        <taxon>Bacteria</taxon>
        <taxon>Bacillati</taxon>
        <taxon>Bacillota</taxon>
        <taxon>Bacilli</taxon>
        <taxon>Bacillales</taxon>
        <taxon>Bacillaceae</taxon>
        <taxon>Virgibacillus</taxon>
    </lineage>
</organism>
<dbReference type="OrthoDB" id="9797895at2"/>
<keyword evidence="1" id="KW-0479">Metal-binding</keyword>
<evidence type="ECO:0000313" key="3">
    <source>
        <dbReference type="EMBL" id="SHH72903.1"/>
    </source>
</evidence>
<dbReference type="InterPro" id="IPR050963">
    <property type="entry name" value="Sirohydro_Cobaltochel/CbiX"/>
</dbReference>
<dbReference type="PANTHER" id="PTHR33542:SF3">
    <property type="entry name" value="SIROHYDROCHLORIN FERROCHELATASE, CHLOROPLASTIC"/>
    <property type="match status" value="1"/>
</dbReference>
<dbReference type="CDD" id="cd03416">
    <property type="entry name" value="CbiX_SirB_N"/>
    <property type="match status" value="1"/>
</dbReference>
<reference evidence="4" key="1">
    <citation type="submission" date="2016-11" db="EMBL/GenBank/DDBJ databases">
        <authorList>
            <person name="Varghese N."/>
            <person name="Submissions S."/>
        </authorList>
    </citation>
    <scope>NUCLEOTIDE SEQUENCE [LARGE SCALE GENOMIC DNA]</scope>
    <source>
        <strain evidence="4">CGMCC 1.6496</strain>
    </source>
</reference>
<gene>
    <name evidence="3" type="ORF">SAMN05421807_11242</name>
</gene>
<dbReference type="PANTHER" id="PTHR33542">
    <property type="entry name" value="SIROHYDROCHLORIN FERROCHELATASE, CHLOROPLASTIC"/>
    <property type="match status" value="1"/>
</dbReference>
<dbReference type="Pfam" id="PF01903">
    <property type="entry name" value="CbiX"/>
    <property type="match status" value="2"/>
</dbReference>
<dbReference type="EMBL" id="FQXD01000012">
    <property type="protein sequence ID" value="SHH72903.1"/>
    <property type="molecule type" value="Genomic_DNA"/>
</dbReference>
<dbReference type="GO" id="GO:0016829">
    <property type="term" value="F:lyase activity"/>
    <property type="evidence" value="ECO:0007669"/>
    <property type="project" value="UniProtKB-KW"/>
</dbReference>
<accession>A0A1M5VDA8</accession>
<keyword evidence="2" id="KW-0456">Lyase</keyword>
<dbReference type="Proteomes" id="UP000184079">
    <property type="component" value="Unassembled WGS sequence"/>
</dbReference>
<dbReference type="CDD" id="cd03414">
    <property type="entry name" value="CbiX_SirB_C"/>
    <property type="match status" value="1"/>
</dbReference>
<keyword evidence="4" id="KW-1185">Reference proteome</keyword>
<evidence type="ECO:0000256" key="2">
    <source>
        <dbReference type="ARBA" id="ARBA00023239"/>
    </source>
</evidence>
<dbReference type="SUPFAM" id="SSF53800">
    <property type="entry name" value="Chelatase"/>
    <property type="match status" value="1"/>
</dbReference>
<dbReference type="Gene3D" id="3.40.50.1400">
    <property type="match status" value="2"/>
</dbReference>
<evidence type="ECO:0000256" key="1">
    <source>
        <dbReference type="ARBA" id="ARBA00022723"/>
    </source>
</evidence>
<name>A0A1M5VDA8_9BACI</name>